<feature type="signal peptide" evidence="1">
    <location>
        <begin position="1"/>
        <end position="24"/>
    </location>
</feature>
<feature type="chain" id="PRO_5021785769" description="CBM-cenC domain-containing protein" evidence="1">
    <location>
        <begin position="25"/>
        <end position="412"/>
    </location>
</feature>
<protein>
    <recommendedName>
        <fullName evidence="4">CBM-cenC domain-containing protein</fullName>
    </recommendedName>
</protein>
<gene>
    <name evidence="2" type="ORF">E6K73_05665</name>
</gene>
<name>A0A538SJA3_UNCEI</name>
<proteinExistence type="predicted"/>
<sequence length="412" mass="44129">MVRTRWMVSVMLGALILVALEAGAAKTPDKRPPAESASTARAQSRNLLVNPGFEDGSKGSSWMPAGWDTSRANLPTVLFTRDQFNVHGGKYAVSVASASGLYYMAHNWSQTVLVGPEAWNKDAVFSVWTRSSGVEGRAYVVLQAYRDTISKMAKVWGMDRLDAGQKLGINAIDDPLVDLGWKRAFFPEPETDWVRREVRVFVPPSVSVLFVRCGVIGTGQLVIDDASLTLEPAQPAPEIAPHANLLVDPGFEGDDGAWEYSLPPYPTMKAERDTTIAHSGKASLNLTCGGDVGIIQAQSGVCQVVCNRNLGGKHIKLSGFMKTDTLQGSAYVKVYCHSLKGVGQMGSVAPLSGTTPWSPMTAEMDLPADTYEVWVWFAFNGPAVGRVQVDDASLEVVGPAQGATPGTGKSGP</sequence>
<dbReference type="AlphaFoldDB" id="A0A538SJA3"/>
<evidence type="ECO:0000256" key="1">
    <source>
        <dbReference type="SAM" id="SignalP"/>
    </source>
</evidence>
<keyword evidence="1" id="KW-0732">Signal</keyword>
<evidence type="ECO:0000313" key="2">
    <source>
        <dbReference type="EMBL" id="TMQ51454.1"/>
    </source>
</evidence>
<comment type="caution">
    <text evidence="2">The sequence shown here is derived from an EMBL/GenBank/DDBJ whole genome shotgun (WGS) entry which is preliminary data.</text>
</comment>
<organism evidence="2 3">
    <name type="scientific">Eiseniibacteriota bacterium</name>
    <dbReference type="NCBI Taxonomy" id="2212470"/>
    <lineage>
        <taxon>Bacteria</taxon>
        <taxon>Candidatus Eiseniibacteriota</taxon>
    </lineage>
</organism>
<dbReference type="EMBL" id="VBOT01000071">
    <property type="protein sequence ID" value="TMQ51454.1"/>
    <property type="molecule type" value="Genomic_DNA"/>
</dbReference>
<evidence type="ECO:0000313" key="3">
    <source>
        <dbReference type="Proteomes" id="UP000320184"/>
    </source>
</evidence>
<reference evidence="2 3" key="1">
    <citation type="journal article" date="2019" name="Nat. Microbiol.">
        <title>Mediterranean grassland soil C-N compound turnover is dependent on rainfall and depth, and is mediated by genomically divergent microorganisms.</title>
        <authorList>
            <person name="Diamond S."/>
            <person name="Andeer P.F."/>
            <person name="Li Z."/>
            <person name="Crits-Christoph A."/>
            <person name="Burstein D."/>
            <person name="Anantharaman K."/>
            <person name="Lane K.R."/>
            <person name="Thomas B.C."/>
            <person name="Pan C."/>
            <person name="Northen T.R."/>
            <person name="Banfield J.F."/>
        </authorList>
    </citation>
    <scope>NUCLEOTIDE SEQUENCE [LARGE SCALE GENOMIC DNA]</scope>
    <source>
        <strain evidence="2">WS_3</strain>
    </source>
</reference>
<dbReference type="Gene3D" id="2.60.120.260">
    <property type="entry name" value="Galactose-binding domain-like"/>
    <property type="match status" value="2"/>
</dbReference>
<accession>A0A538SJA3</accession>
<evidence type="ECO:0008006" key="4">
    <source>
        <dbReference type="Google" id="ProtNLM"/>
    </source>
</evidence>
<dbReference type="Proteomes" id="UP000320184">
    <property type="component" value="Unassembled WGS sequence"/>
</dbReference>